<name>A0A494YRE5_9BACL</name>
<proteinExistence type="predicted"/>
<dbReference type="RefSeq" id="WP_121216035.1">
    <property type="nucleotide sequence ID" value="NZ_JAMYWW010000001.1"/>
</dbReference>
<dbReference type="AlphaFoldDB" id="A0A494YRE5"/>
<keyword evidence="2" id="KW-1185">Reference proteome</keyword>
<dbReference type="Proteomes" id="UP000272238">
    <property type="component" value="Unassembled WGS sequence"/>
</dbReference>
<organism evidence="1 2">
    <name type="scientific">Ureibacillus endophyticus</name>
    <dbReference type="NCBI Taxonomy" id="1978490"/>
    <lineage>
        <taxon>Bacteria</taxon>
        <taxon>Bacillati</taxon>
        <taxon>Bacillota</taxon>
        <taxon>Bacilli</taxon>
        <taxon>Bacillales</taxon>
        <taxon>Caryophanaceae</taxon>
        <taxon>Ureibacillus</taxon>
    </lineage>
</organism>
<evidence type="ECO:0000313" key="2">
    <source>
        <dbReference type="Proteomes" id="UP000272238"/>
    </source>
</evidence>
<comment type="caution">
    <text evidence="1">The sequence shown here is derived from an EMBL/GenBank/DDBJ whole genome shotgun (WGS) entry which is preliminary data.</text>
</comment>
<accession>A0A494YRE5</accession>
<reference evidence="1 2" key="1">
    <citation type="journal article" date="2016" name="Antonie Van Leeuwenhoek">
        <title>Lysinibacillus endophyticus sp. nov., an indole-3-acetic acid producing endophytic bacterium isolated from corn root (Zea mays cv. Xinken-5).</title>
        <authorList>
            <person name="Yu J."/>
            <person name="Guan X."/>
            <person name="Liu C."/>
            <person name="Xiang W."/>
            <person name="Yu Z."/>
            <person name="Liu X."/>
            <person name="Wang G."/>
        </authorList>
    </citation>
    <scope>NUCLEOTIDE SEQUENCE [LARGE SCALE GENOMIC DNA]</scope>
    <source>
        <strain evidence="1 2">DSM 100506</strain>
    </source>
</reference>
<evidence type="ECO:0000313" key="1">
    <source>
        <dbReference type="EMBL" id="RKQ11947.1"/>
    </source>
</evidence>
<sequence>MFRKLLLTITVMLLVTLFVVFPQKESLVSVFRMTEDPIVISKGHYGQSLIVEISFSHEGLEEWLQTVNKPYPLLMLDAAWIDRSPKLVEIIKNRNIPTGLLGGKGAVDEDNDTINKFNKDLAIYQKHFENKPLWYMTSDYEFNPKLMQTVFKEEVNLLSPSVIYTKNYKTTNGAIVSFPIHEKSTFTFEDISKLLEREKFISIEENVFGYSIKTKKMP</sequence>
<dbReference type="EMBL" id="RBZN01000098">
    <property type="protein sequence ID" value="RKQ11947.1"/>
    <property type="molecule type" value="Genomic_DNA"/>
</dbReference>
<protein>
    <submittedName>
        <fullName evidence="1">Uncharacterized protein</fullName>
    </submittedName>
</protein>
<gene>
    <name evidence="1" type="ORF">D8M03_17385</name>
</gene>
<dbReference type="OrthoDB" id="2449513at2"/>